<protein>
    <recommendedName>
        <fullName evidence="3">Lipoprotein</fullName>
    </recommendedName>
</protein>
<dbReference type="KEGG" id="taqu:KDW03_07875"/>
<reference evidence="1" key="1">
    <citation type="submission" date="2021-04" db="EMBL/GenBank/DDBJ databases">
        <authorList>
            <person name="Postec A."/>
        </authorList>
    </citation>
    <scope>NUCLEOTIDE SEQUENCE</scope>
    <source>
        <strain evidence="1">F1F22</strain>
    </source>
</reference>
<evidence type="ECO:0000313" key="1">
    <source>
        <dbReference type="EMBL" id="URA09405.1"/>
    </source>
</evidence>
<dbReference type="PROSITE" id="PS51257">
    <property type="entry name" value="PROKAR_LIPOPROTEIN"/>
    <property type="match status" value="1"/>
</dbReference>
<dbReference type="RefSeq" id="WP_271434534.1">
    <property type="nucleotide sequence ID" value="NZ_CP073355.1"/>
</dbReference>
<reference evidence="1" key="2">
    <citation type="submission" date="2022-06" db="EMBL/GenBank/DDBJ databases">
        <title>Thermospira aquatica gen. nov., sp. nov.</title>
        <authorList>
            <person name="Ben Ali Gam Z."/>
            <person name="Labat M."/>
        </authorList>
    </citation>
    <scope>NUCLEOTIDE SEQUENCE</scope>
    <source>
        <strain evidence="1">F1F22</strain>
    </source>
</reference>
<evidence type="ECO:0000313" key="2">
    <source>
        <dbReference type="Proteomes" id="UP001056539"/>
    </source>
</evidence>
<dbReference type="AlphaFoldDB" id="A0AAX3BBC1"/>
<accession>A0AAX3BBC1</accession>
<keyword evidence="2" id="KW-1185">Reference proteome</keyword>
<proteinExistence type="predicted"/>
<organism evidence="1 2">
    <name type="scientific">Thermospira aquatica</name>
    <dbReference type="NCBI Taxonomy" id="2828656"/>
    <lineage>
        <taxon>Bacteria</taxon>
        <taxon>Pseudomonadati</taxon>
        <taxon>Spirochaetota</taxon>
        <taxon>Spirochaetia</taxon>
        <taxon>Brevinematales</taxon>
        <taxon>Thermospiraceae</taxon>
        <taxon>Thermospira</taxon>
    </lineage>
</organism>
<name>A0AAX3BBC1_9SPIR</name>
<dbReference type="EMBL" id="CP073355">
    <property type="protein sequence ID" value="URA09405.1"/>
    <property type="molecule type" value="Genomic_DNA"/>
</dbReference>
<gene>
    <name evidence="1" type="ORF">KDW03_07875</name>
</gene>
<evidence type="ECO:0008006" key="3">
    <source>
        <dbReference type="Google" id="ProtNLM"/>
    </source>
</evidence>
<sequence length="224" mass="25728">MNRIYLIFVVISVIGISGCWNGCTARFQKGGEVSKSTTNFSDNDVMTNSGSISSVERFVRGMNKGITVGGDYEDPRTGIFYSIWIRGKEDPKYFNQKWIHFNYVLPNDPELCIHDFQYGGIVWESYRVFPEENMISFYKADGRHILSIKFLSPSNFILLEGEIVRSYFDDGFDRGYYKELMETNIPEAQRESERQSLRNTIGCFASVGGPFSNEFIPDVAFTFY</sequence>
<dbReference type="Proteomes" id="UP001056539">
    <property type="component" value="Chromosome"/>
</dbReference>